<dbReference type="PATRIC" id="fig|989403.3.peg.4222"/>
<comment type="caution">
    <text evidence="1">The sequence shown here is derived from an EMBL/GenBank/DDBJ whole genome shotgun (WGS) entry which is preliminary data.</text>
</comment>
<dbReference type="Proteomes" id="UP000076577">
    <property type="component" value="Unassembled WGS sequence"/>
</dbReference>
<dbReference type="InterPro" id="IPR053855">
    <property type="entry name" value="DUF6931"/>
</dbReference>
<dbReference type="STRING" id="989403.SAMN05421798_101104"/>
<dbReference type="Pfam" id="PF22011">
    <property type="entry name" value="DUF6931"/>
    <property type="match status" value="1"/>
</dbReference>
<evidence type="ECO:0000313" key="2">
    <source>
        <dbReference type="Proteomes" id="UP000076577"/>
    </source>
</evidence>
<organism evidence="1 2">
    <name type="scientific">Pseudovibrio axinellae</name>
    <dbReference type="NCBI Taxonomy" id="989403"/>
    <lineage>
        <taxon>Bacteria</taxon>
        <taxon>Pseudomonadati</taxon>
        <taxon>Pseudomonadota</taxon>
        <taxon>Alphaproteobacteria</taxon>
        <taxon>Hyphomicrobiales</taxon>
        <taxon>Stappiaceae</taxon>
        <taxon>Pseudovibrio</taxon>
    </lineage>
</organism>
<reference evidence="1 2" key="1">
    <citation type="journal article" date="2016" name="Front. Microbiol.">
        <title>Comparative Genomic Analysis Reveals a Diverse Repertoire of Genes Involved in Prokaryote-Eukaryote Interactions within the Pseudovibrio Genus.</title>
        <authorList>
            <person name="Romano S."/>
            <person name="Fernandez-Guerra A."/>
            <person name="Reen F.J."/>
            <person name="Glockner F.O."/>
            <person name="Crowley S.P."/>
            <person name="O'Sullivan O."/>
            <person name="Cotter P.D."/>
            <person name="Adams C."/>
            <person name="Dobson A.D."/>
            <person name="O'Gara F."/>
        </authorList>
    </citation>
    <scope>NUCLEOTIDE SEQUENCE [LARGE SCALE GENOMIC DNA]</scope>
    <source>
        <strain evidence="1 2">Ad2</strain>
    </source>
</reference>
<name>A0A165UMQ1_9HYPH</name>
<dbReference type="OrthoDB" id="5572566at2"/>
<protein>
    <submittedName>
        <fullName evidence="1">Uncharacterized protein</fullName>
    </submittedName>
</protein>
<accession>A0A165UMQ1</accession>
<proteinExistence type="predicted"/>
<evidence type="ECO:0000313" key="1">
    <source>
        <dbReference type="EMBL" id="KZL12570.1"/>
    </source>
</evidence>
<dbReference type="EMBL" id="LMCB01000098">
    <property type="protein sequence ID" value="KZL12570.1"/>
    <property type="molecule type" value="Genomic_DNA"/>
</dbReference>
<keyword evidence="2" id="KW-1185">Reference proteome</keyword>
<dbReference type="AlphaFoldDB" id="A0A165UMQ1"/>
<dbReference type="RefSeq" id="WP_068009633.1">
    <property type="nucleotide sequence ID" value="NZ_FOFM01000001.1"/>
</dbReference>
<sequence>MEKVPTNNTLLLTPFKSLNEQRPLELGDDAKLLIDDGNAAIEVIDMLANESLISDAIKVLAHALSKPRAVWWASQVTRASFPESTSPSQQDETALKTAEDWVRKQDEDLRVTAMKVADDGQYKSAASLAAAAAGWSGGSMGSPEFDPVPPPENLTSIAVGSSIALSVYDSNVEDPKEFLAKAFKLGRALADNEIEAL</sequence>
<gene>
    <name evidence="1" type="ORF">PsAD2_03876</name>
</gene>